<reference evidence="3 4" key="1">
    <citation type="submission" date="2019-03" db="EMBL/GenBank/DDBJ databases">
        <title>Genomic Encyclopedia of Archaeal and Bacterial Type Strains, Phase II (KMG-II): from individual species to whole genera.</title>
        <authorList>
            <person name="Goeker M."/>
        </authorList>
    </citation>
    <scope>NUCLEOTIDE SEQUENCE [LARGE SCALE GENOMIC DNA]</scope>
    <source>
        <strain evidence="3 4">DSM 26433</strain>
    </source>
</reference>
<protein>
    <submittedName>
        <fullName evidence="3">Uncharacterized protein DUF4189</fullName>
    </submittedName>
</protein>
<feature type="domain" description="DUF4189" evidence="2">
    <location>
        <begin position="30"/>
        <end position="119"/>
    </location>
</feature>
<sequence length="121" mass="12798">MRWIKAMTLIGGVLAAGASAAGECGLDYCWGAVGIGPNGAWGYSHSQYSEREARNVVQSECGGNCDVVQTFYNTCGALSEGSEGNWGFGWANTRDAAEETSIGYCEDHGGGCRVRVWACSR</sequence>
<evidence type="ECO:0000256" key="1">
    <source>
        <dbReference type="SAM" id="SignalP"/>
    </source>
</evidence>
<feature type="signal peptide" evidence="1">
    <location>
        <begin position="1"/>
        <end position="20"/>
    </location>
</feature>
<dbReference type="RefSeq" id="WP_132861037.1">
    <property type="nucleotide sequence ID" value="NZ_SMGR01000002.1"/>
</dbReference>
<dbReference type="OrthoDB" id="7871009at2"/>
<evidence type="ECO:0000259" key="2">
    <source>
        <dbReference type="Pfam" id="PF13827"/>
    </source>
</evidence>
<dbReference type="AlphaFoldDB" id="A0A4V2Q297"/>
<accession>A0A4V2Q297</accession>
<gene>
    <name evidence="3" type="ORF">BXY66_2926</name>
</gene>
<evidence type="ECO:0000313" key="4">
    <source>
        <dbReference type="Proteomes" id="UP000295673"/>
    </source>
</evidence>
<dbReference type="Proteomes" id="UP000295673">
    <property type="component" value="Unassembled WGS sequence"/>
</dbReference>
<keyword evidence="1" id="KW-0732">Signal</keyword>
<comment type="caution">
    <text evidence="3">The sequence shown here is derived from an EMBL/GenBank/DDBJ whole genome shotgun (WGS) entry which is preliminary data.</text>
</comment>
<organism evidence="3 4">
    <name type="scientific">Shimia isoporae</name>
    <dbReference type="NCBI Taxonomy" id="647720"/>
    <lineage>
        <taxon>Bacteria</taxon>
        <taxon>Pseudomonadati</taxon>
        <taxon>Pseudomonadota</taxon>
        <taxon>Alphaproteobacteria</taxon>
        <taxon>Rhodobacterales</taxon>
        <taxon>Roseobacteraceae</taxon>
    </lineage>
</organism>
<name>A0A4V2Q297_9RHOB</name>
<keyword evidence="4" id="KW-1185">Reference proteome</keyword>
<proteinExistence type="predicted"/>
<dbReference type="Pfam" id="PF13827">
    <property type="entry name" value="DUF4189"/>
    <property type="match status" value="1"/>
</dbReference>
<dbReference type="InterPro" id="IPR025240">
    <property type="entry name" value="DUF4189"/>
</dbReference>
<evidence type="ECO:0000313" key="3">
    <source>
        <dbReference type="EMBL" id="TCL01611.1"/>
    </source>
</evidence>
<dbReference type="EMBL" id="SMGR01000002">
    <property type="protein sequence ID" value="TCL01611.1"/>
    <property type="molecule type" value="Genomic_DNA"/>
</dbReference>
<feature type="chain" id="PRO_5020866783" evidence="1">
    <location>
        <begin position="21"/>
        <end position="121"/>
    </location>
</feature>